<dbReference type="Proteomes" id="UP000006394">
    <property type="component" value="Chromosome"/>
</dbReference>
<reference evidence="1 2" key="1">
    <citation type="journal article" date="2007" name="Nat. Biotechnol.">
        <title>Complete genome sequence of the fish pathogen Flavobacterium psychrophilum.</title>
        <authorList>
            <person name="Duchaud E."/>
            <person name="Boussaha M."/>
            <person name="Loux V."/>
            <person name="Bernardet J.F."/>
            <person name="Michel C."/>
            <person name="Kerouault B."/>
            <person name="Mondot S."/>
            <person name="Nicolas P."/>
            <person name="Bossy R."/>
            <person name="Caron C."/>
            <person name="Bessieres P."/>
            <person name="Gibrat J.F."/>
            <person name="Claverol S."/>
            <person name="Dumetz F."/>
            <person name="Le Henaff M."/>
            <person name="Benmansour A."/>
        </authorList>
    </citation>
    <scope>NUCLEOTIDE SEQUENCE [LARGE SCALE GENOMIC DNA]</scope>
    <source>
        <strain evidence="2">ATCC 49511 / DSM 21280 / CIP 103535 / JIP02/86</strain>
    </source>
</reference>
<protein>
    <submittedName>
        <fullName evidence="1">Uncharacterized protein</fullName>
    </submittedName>
</protein>
<dbReference type="KEGG" id="fps:FP2510"/>
<dbReference type="EMBL" id="AM398681">
    <property type="protein sequence ID" value="CDF59564.1"/>
    <property type="molecule type" value="Genomic_DNA"/>
</dbReference>
<sequence>MIYTHTINTSPESKYENDDDVIDLETFLFFYTLQIYVQIKIETKLFFINLTNL</sequence>
<dbReference type="EnsemblBacteria" id="CDF59564">
    <property type="protein sequence ID" value="CDF59564"/>
    <property type="gene ID" value="FP2510"/>
</dbReference>
<dbReference type="HOGENOM" id="CLU_3061775_0_0_10"/>
<gene>
    <name evidence="1" type="ordered locus">FP2510</name>
</gene>
<organism evidence="1 2">
    <name type="scientific">Flavobacterium psychrophilum (strain ATCC 49511 / DSM 21280 / CIP 103535 / JIP02/86)</name>
    <dbReference type="NCBI Taxonomy" id="402612"/>
    <lineage>
        <taxon>Bacteria</taxon>
        <taxon>Pseudomonadati</taxon>
        <taxon>Bacteroidota</taxon>
        <taxon>Flavobacteriia</taxon>
        <taxon>Flavobacteriales</taxon>
        <taxon>Flavobacteriaceae</taxon>
        <taxon>Flavobacterium</taxon>
    </lineage>
</organism>
<evidence type="ECO:0000313" key="1">
    <source>
        <dbReference type="EMBL" id="CDF59564.1"/>
    </source>
</evidence>
<dbReference type="AlphaFoldDB" id="R7RV88"/>
<name>R7RV88_FLAPJ</name>
<accession>R7RV88</accession>
<evidence type="ECO:0000313" key="2">
    <source>
        <dbReference type="Proteomes" id="UP000006394"/>
    </source>
</evidence>
<proteinExistence type="predicted"/>
<keyword evidence="2" id="KW-1185">Reference proteome</keyword>
<dbReference type="STRING" id="402612.FP2510"/>